<evidence type="ECO:0000313" key="3">
    <source>
        <dbReference type="EMBL" id="NKX45610.1"/>
    </source>
</evidence>
<evidence type="ECO:0000256" key="1">
    <source>
        <dbReference type="SAM" id="SignalP"/>
    </source>
</evidence>
<feature type="signal peptide" evidence="1">
    <location>
        <begin position="1"/>
        <end position="26"/>
    </location>
</feature>
<dbReference type="AlphaFoldDB" id="A0A7X6JZW9"/>
<keyword evidence="1" id="KW-0732">Signal</keyword>
<dbReference type="RefSeq" id="WP_168623986.1">
    <property type="nucleotide sequence ID" value="NZ_JAAZQQ010000004.1"/>
</dbReference>
<dbReference type="Pfam" id="PF11412">
    <property type="entry name" value="DsbD_N"/>
    <property type="match status" value="1"/>
</dbReference>
<gene>
    <name evidence="3" type="ORF">HCU73_13525</name>
</gene>
<proteinExistence type="predicted"/>
<evidence type="ECO:0000313" key="4">
    <source>
        <dbReference type="Proteomes" id="UP000526408"/>
    </source>
</evidence>
<dbReference type="InterPro" id="IPR028250">
    <property type="entry name" value="DsbDN"/>
</dbReference>
<reference evidence="3 4" key="1">
    <citation type="submission" date="2020-04" db="EMBL/GenBank/DDBJ databases">
        <authorList>
            <person name="Yoon J."/>
        </authorList>
    </citation>
    <scope>NUCLEOTIDE SEQUENCE [LARGE SCALE GENOMIC DNA]</scope>
    <source>
        <strain evidence="3 4">KMU-115</strain>
    </source>
</reference>
<sequence length="274" mass="28685">MIDAARHSLAALFACAVALTATPSLADFEGRTADDVVQVSLLPGWRLPNGNHMAAIHIALAPGWKTYWRAPGEGGVPTVLRLTEADGVTGMAIHWPRPQVFVTNGMRSIGYRDDVVLPVEFALSGTGAVEIAGRLDLGVCLDVCMPVTLEVSGVLPPGTERVREIGLALSDRPLTAGEAGAGAATCSVEPISDGLRVTVTAPMPALGNDETLVLEHRDPDVWVSEATTRRDGGTIRAVADVVPPDHGPFALSRSDLRITVIGSRMAVELDGCSG</sequence>
<feature type="chain" id="PRO_5031113764" description="Thiol:disulfide interchange protein DsbD N-terminal domain-containing protein" evidence="1">
    <location>
        <begin position="27"/>
        <end position="274"/>
    </location>
</feature>
<name>A0A7X6JZW9_9RHOB</name>
<accession>A0A7X6JZW9</accession>
<evidence type="ECO:0000259" key="2">
    <source>
        <dbReference type="Pfam" id="PF11412"/>
    </source>
</evidence>
<dbReference type="EMBL" id="JAAZQQ010000004">
    <property type="protein sequence ID" value="NKX45610.1"/>
    <property type="molecule type" value="Genomic_DNA"/>
</dbReference>
<feature type="domain" description="Thiol:disulfide interchange protein DsbD N-terminal" evidence="2">
    <location>
        <begin position="46"/>
        <end position="151"/>
    </location>
</feature>
<organism evidence="3 4">
    <name type="scientific">Roseicyclus persicicus</name>
    <dbReference type="NCBI Taxonomy" id="2650661"/>
    <lineage>
        <taxon>Bacteria</taxon>
        <taxon>Pseudomonadati</taxon>
        <taxon>Pseudomonadota</taxon>
        <taxon>Alphaproteobacteria</taxon>
        <taxon>Rhodobacterales</taxon>
        <taxon>Roseobacteraceae</taxon>
        <taxon>Roseicyclus</taxon>
    </lineage>
</organism>
<keyword evidence="4" id="KW-1185">Reference proteome</keyword>
<comment type="caution">
    <text evidence="3">The sequence shown here is derived from an EMBL/GenBank/DDBJ whole genome shotgun (WGS) entry which is preliminary data.</text>
</comment>
<protein>
    <recommendedName>
        <fullName evidence="2">Thiol:disulfide interchange protein DsbD N-terminal domain-containing protein</fullName>
    </recommendedName>
</protein>
<dbReference type="Proteomes" id="UP000526408">
    <property type="component" value="Unassembled WGS sequence"/>
</dbReference>